<keyword evidence="3" id="KW-1185">Reference proteome</keyword>
<protein>
    <submittedName>
        <fullName evidence="2">Uncharacterized protein</fullName>
    </submittedName>
</protein>
<evidence type="ECO:0000256" key="1">
    <source>
        <dbReference type="SAM" id="MobiDB-lite"/>
    </source>
</evidence>
<proteinExistence type="predicted"/>
<accession>A0A8K0VYU9</accession>
<evidence type="ECO:0000313" key="2">
    <source>
        <dbReference type="EMBL" id="KAH7088014.1"/>
    </source>
</evidence>
<gene>
    <name evidence="2" type="ORF">FB567DRAFT_329777</name>
</gene>
<dbReference type="EMBL" id="JAGMVJ010000008">
    <property type="protein sequence ID" value="KAH7088014.1"/>
    <property type="molecule type" value="Genomic_DNA"/>
</dbReference>
<sequence>MPYTKPAELGYGRTDARQERANSRIRDAHVRAAEPVDKLLQNDPSLVADTMRKPDIPTTVFDLRAYDSEITALQKTLPRHERFINGNGKAAPYIYGSIQGQDLGLCFATFCTTFRCEMGVRCAWRHHPLTKAEREWIIKYGRERGKQFLERLTNFWANPEVPVPGATMHDK</sequence>
<name>A0A8K0VYU9_9PLEO</name>
<reference evidence="2" key="1">
    <citation type="journal article" date="2021" name="Nat. Commun.">
        <title>Genetic determinants of endophytism in the Arabidopsis root mycobiome.</title>
        <authorList>
            <person name="Mesny F."/>
            <person name="Miyauchi S."/>
            <person name="Thiergart T."/>
            <person name="Pickel B."/>
            <person name="Atanasova L."/>
            <person name="Karlsson M."/>
            <person name="Huettel B."/>
            <person name="Barry K.W."/>
            <person name="Haridas S."/>
            <person name="Chen C."/>
            <person name="Bauer D."/>
            <person name="Andreopoulos W."/>
            <person name="Pangilinan J."/>
            <person name="LaButti K."/>
            <person name="Riley R."/>
            <person name="Lipzen A."/>
            <person name="Clum A."/>
            <person name="Drula E."/>
            <person name="Henrissat B."/>
            <person name="Kohler A."/>
            <person name="Grigoriev I.V."/>
            <person name="Martin F.M."/>
            <person name="Hacquard S."/>
        </authorList>
    </citation>
    <scope>NUCLEOTIDE SEQUENCE</scope>
    <source>
        <strain evidence="2">MPI-SDFR-AT-0120</strain>
    </source>
</reference>
<dbReference type="Proteomes" id="UP000813461">
    <property type="component" value="Unassembled WGS sequence"/>
</dbReference>
<comment type="caution">
    <text evidence="2">The sequence shown here is derived from an EMBL/GenBank/DDBJ whole genome shotgun (WGS) entry which is preliminary data.</text>
</comment>
<feature type="region of interest" description="Disordered" evidence="1">
    <location>
        <begin position="1"/>
        <end position="20"/>
    </location>
</feature>
<dbReference type="AlphaFoldDB" id="A0A8K0VYU9"/>
<organism evidence="2 3">
    <name type="scientific">Paraphoma chrysanthemicola</name>
    <dbReference type="NCBI Taxonomy" id="798071"/>
    <lineage>
        <taxon>Eukaryota</taxon>
        <taxon>Fungi</taxon>
        <taxon>Dikarya</taxon>
        <taxon>Ascomycota</taxon>
        <taxon>Pezizomycotina</taxon>
        <taxon>Dothideomycetes</taxon>
        <taxon>Pleosporomycetidae</taxon>
        <taxon>Pleosporales</taxon>
        <taxon>Pleosporineae</taxon>
        <taxon>Phaeosphaeriaceae</taxon>
        <taxon>Paraphoma</taxon>
    </lineage>
</organism>
<evidence type="ECO:0000313" key="3">
    <source>
        <dbReference type="Proteomes" id="UP000813461"/>
    </source>
</evidence>
<dbReference type="OrthoDB" id="3797593at2759"/>